<comment type="caution">
    <text evidence="6">The sequence shown here is derived from an EMBL/GenBank/DDBJ whole genome shotgun (WGS) entry which is preliminary data.</text>
</comment>
<dbReference type="AlphaFoldDB" id="A0A069SH36"/>
<gene>
    <name evidence="6" type="ORF">M099_2048</name>
</gene>
<dbReference type="InterPro" id="IPR010992">
    <property type="entry name" value="IHF-like_DNA-bd_dom_sf"/>
</dbReference>
<dbReference type="Gene3D" id="4.10.520.10">
    <property type="entry name" value="IHF-like DNA-binding proteins"/>
    <property type="match status" value="1"/>
</dbReference>
<name>A0A069SH36_PHOVU</name>
<evidence type="ECO:0000256" key="2">
    <source>
        <dbReference type="ARBA" id="ARBA00023125"/>
    </source>
</evidence>
<dbReference type="GO" id="GO:0003677">
    <property type="term" value="F:DNA binding"/>
    <property type="evidence" value="ECO:0007669"/>
    <property type="project" value="UniProtKB-KW"/>
</dbReference>
<evidence type="ECO:0000313" key="7">
    <source>
        <dbReference type="Proteomes" id="UP000027661"/>
    </source>
</evidence>
<evidence type="ECO:0000259" key="5">
    <source>
        <dbReference type="PROSITE" id="PS51782"/>
    </source>
</evidence>
<dbReference type="SUPFAM" id="SSF47729">
    <property type="entry name" value="IHF-like DNA-binding proteins"/>
    <property type="match status" value="1"/>
</dbReference>
<dbReference type="PANTHER" id="PTHR33175:SF2">
    <property type="entry name" value="INTEGRATION HOST FACTOR SUBUNIT ALPHA"/>
    <property type="match status" value="1"/>
</dbReference>
<dbReference type="PATRIC" id="fig|1339352.3.peg.1975"/>
<dbReference type="InterPro" id="IPR036779">
    <property type="entry name" value="LysM_dom_sf"/>
</dbReference>
<accession>A0A069SH36</accession>
<organism evidence="6 7">
    <name type="scientific">Phocaeicola vulgatus str. 3975 RP4</name>
    <dbReference type="NCBI Taxonomy" id="1339352"/>
    <lineage>
        <taxon>Bacteria</taxon>
        <taxon>Pseudomonadati</taxon>
        <taxon>Bacteroidota</taxon>
        <taxon>Bacteroidia</taxon>
        <taxon>Bacteroidales</taxon>
        <taxon>Bacteroidaceae</taxon>
        <taxon>Phocaeicola</taxon>
    </lineage>
</organism>
<evidence type="ECO:0000256" key="4">
    <source>
        <dbReference type="SAM" id="Phobius"/>
    </source>
</evidence>
<dbReference type="GO" id="GO:0030527">
    <property type="term" value="F:structural constituent of chromatin"/>
    <property type="evidence" value="ECO:0007669"/>
    <property type="project" value="InterPro"/>
</dbReference>
<dbReference type="InterPro" id="IPR000119">
    <property type="entry name" value="Hist_DNA-bd"/>
</dbReference>
<comment type="similarity">
    <text evidence="1 3">Belongs to the bacterial histone-like protein family.</text>
</comment>
<feature type="domain" description="LysM" evidence="5">
    <location>
        <begin position="420"/>
        <end position="469"/>
    </location>
</feature>
<dbReference type="InterPro" id="IPR018392">
    <property type="entry name" value="LysM"/>
</dbReference>
<dbReference type="Proteomes" id="UP000027661">
    <property type="component" value="Unassembled WGS sequence"/>
</dbReference>
<evidence type="ECO:0000256" key="1">
    <source>
        <dbReference type="ARBA" id="ARBA00010529"/>
    </source>
</evidence>
<proteinExistence type="inferred from homology"/>
<evidence type="ECO:0000256" key="3">
    <source>
        <dbReference type="RuleBase" id="RU003939"/>
    </source>
</evidence>
<keyword evidence="4" id="KW-1133">Transmembrane helix</keyword>
<dbReference type="GO" id="GO:0005829">
    <property type="term" value="C:cytosol"/>
    <property type="evidence" value="ECO:0007669"/>
    <property type="project" value="TreeGrafter"/>
</dbReference>
<keyword evidence="4" id="KW-0472">Membrane</keyword>
<evidence type="ECO:0000313" key="6">
    <source>
        <dbReference type="EMBL" id="KDS53633.1"/>
    </source>
</evidence>
<dbReference type="SMART" id="SM00411">
    <property type="entry name" value="BHL"/>
    <property type="match status" value="1"/>
</dbReference>
<sequence length="476" mass="52655">MSEKVTIQDIIELLAEKHSMTKKDAEIFVKGMFELIEEALVTEKYVKVKGLGTFKLTEVESRESVNVNTGERIEIQGHTKISFTPDSSMKDLINKPFAHFETVILNENTKLEDTETEIEGEEEDTFDGNAPKPKQTIAAKEVEFIEAENTEDSPNENAIAAEDTTPVIEETIIEEPAPSVEITEEEIQIIEPEKESEDIVTEAEKDIVAETAVPQTVSPLAETIEGNEVTDKPQEEVMTIADAAILAARKACEEKTSLETTASEEATPSEKTVITPVTSDFEKEQKIEETTETQEISEEKKNRVSRGVILAIILIACIAGGIYWYLQSDKTSDLQSPATIKNTQEQLEEDIPAIPVNDSLMQGKDTANIWTNVAGKETISQSQQTVSPSTEKSSGVATTANVAKETLADTVEYDITGTKTNYTLREGESLVKLAVKFYGTKKLWPYIVKHNKNIIKDADRVPIGTTLRIPELTPKK</sequence>
<feature type="transmembrane region" description="Helical" evidence="4">
    <location>
        <begin position="307"/>
        <end position="326"/>
    </location>
</feature>
<keyword evidence="4" id="KW-0812">Transmembrane</keyword>
<dbReference type="EMBL" id="JNHM01000028">
    <property type="protein sequence ID" value="KDS53633.1"/>
    <property type="molecule type" value="Genomic_DNA"/>
</dbReference>
<keyword evidence="2 6" id="KW-0238">DNA-binding</keyword>
<dbReference type="Pfam" id="PF00216">
    <property type="entry name" value="Bac_DNA_binding"/>
    <property type="match status" value="1"/>
</dbReference>
<dbReference type="PANTHER" id="PTHR33175">
    <property type="entry name" value="DNA-BINDING PROTEIN HU"/>
    <property type="match status" value="1"/>
</dbReference>
<dbReference type="PROSITE" id="PS51782">
    <property type="entry name" value="LYSM"/>
    <property type="match status" value="1"/>
</dbReference>
<dbReference type="Gene3D" id="3.10.350.10">
    <property type="entry name" value="LysM domain"/>
    <property type="match status" value="1"/>
</dbReference>
<protein>
    <submittedName>
        <fullName evidence="6">Bacterial DNA-binding family protein</fullName>
    </submittedName>
</protein>
<reference evidence="6 7" key="1">
    <citation type="submission" date="2014-04" db="EMBL/GenBank/DDBJ databases">
        <authorList>
            <person name="Sears C."/>
            <person name="Carroll K."/>
            <person name="Sack B.R."/>
            <person name="Qadri F."/>
            <person name="Myers L.L."/>
            <person name="Chung G.-T."/>
            <person name="Escheverria P."/>
            <person name="Fraser C.M."/>
            <person name="Sadzewicz L."/>
            <person name="Shefchek K.A."/>
            <person name="Tallon L."/>
            <person name="Das S.P."/>
            <person name="Daugherty S."/>
            <person name="Mongodin E.F."/>
        </authorList>
    </citation>
    <scope>NUCLEOTIDE SEQUENCE [LARGE SCALE GENOMIC DNA]</scope>
    <source>
        <strain evidence="6 7">3975 RP4</strain>
    </source>
</reference>
<dbReference type="RefSeq" id="WP_032952832.1">
    <property type="nucleotide sequence ID" value="NZ_JNHM01000028.1"/>
</dbReference>